<gene>
    <name evidence="1" type="ORF">NX720_02930</name>
</gene>
<sequence length="49" mass="5324">MSSVNVTPECKHLIILAAKKLKGSEHRAFIAEVAEQLCFGSPRLRGTEG</sequence>
<reference evidence="1" key="1">
    <citation type="submission" date="2022-10" db="EMBL/GenBank/DDBJ databases">
        <title>Completed Genome Sequence of two octocoral isolated bacterium, Endozoicomonas euniceicola EF212T and Endozoicomonas gorgoniicola PS125T.</title>
        <authorList>
            <person name="Chiou Y.-J."/>
            <person name="Chen Y.-H."/>
        </authorList>
    </citation>
    <scope>NUCLEOTIDE SEQUENCE</scope>
    <source>
        <strain evidence="1">EF212</strain>
    </source>
</reference>
<dbReference type="RefSeq" id="WP_262599276.1">
    <property type="nucleotide sequence ID" value="NZ_CP103300.1"/>
</dbReference>
<evidence type="ECO:0000313" key="1">
    <source>
        <dbReference type="EMBL" id="UYM16895.1"/>
    </source>
</evidence>
<proteinExistence type="predicted"/>
<accession>A0ABY6GVW6</accession>
<organism evidence="1 2">
    <name type="scientific">Endozoicomonas euniceicola</name>
    <dbReference type="NCBI Taxonomy" id="1234143"/>
    <lineage>
        <taxon>Bacteria</taxon>
        <taxon>Pseudomonadati</taxon>
        <taxon>Pseudomonadota</taxon>
        <taxon>Gammaproteobacteria</taxon>
        <taxon>Oceanospirillales</taxon>
        <taxon>Endozoicomonadaceae</taxon>
        <taxon>Endozoicomonas</taxon>
    </lineage>
</organism>
<keyword evidence="2" id="KW-1185">Reference proteome</keyword>
<dbReference type="Proteomes" id="UP001163255">
    <property type="component" value="Chromosome"/>
</dbReference>
<evidence type="ECO:0000313" key="2">
    <source>
        <dbReference type="Proteomes" id="UP001163255"/>
    </source>
</evidence>
<name>A0ABY6GVW6_9GAMM</name>
<dbReference type="EMBL" id="CP103300">
    <property type="protein sequence ID" value="UYM16895.1"/>
    <property type="molecule type" value="Genomic_DNA"/>
</dbReference>
<protein>
    <submittedName>
        <fullName evidence="1">Uncharacterized protein</fullName>
    </submittedName>
</protein>